<evidence type="ECO:0000313" key="2">
    <source>
        <dbReference type="EMBL" id="EAR07978.1"/>
    </source>
</evidence>
<dbReference type="SUPFAM" id="SSF54631">
    <property type="entry name" value="CBS-domain pair"/>
    <property type="match status" value="1"/>
</dbReference>
<dbReference type="EMBL" id="AAOE01000027">
    <property type="protein sequence ID" value="EAR07978.1"/>
    <property type="molecule type" value="Genomic_DNA"/>
</dbReference>
<reference evidence="2 3" key="1">
    <citation type="submission" date="2006-02" db="EMBL/GenBank/DDBJ databases">
        <authorList>
            <person name="Pinhassi J."/>
            <person name="Pedros-Alio C."/>
            <person name="Ferriera S."/>
            <person name="Johnson J."/>
            <person name="Kravitz S."/>
            <person name="Halpern A."/>
            <person name="Remington K."/>
            <person name="Beeson K."/>
            <person name="Tran B."/>
            <person name="Rogers Y.-H."/>
            <person name="Friedman R."/>
            <person name="Venter J.C."/>
        </authorList>
    </citation>
    <scope>NUCLEOTIDE SEQUENCE [LARGE SCALE GENOMIC DNA]</scope>
    <source>
        <strain evidence="2 3">MED297</strain>
    </source>
</reference>
<feature type="compositionally biased region" description="Basic and acidic residues" evidence="1">
    <location>
        <begin position="106"/>
        <end position="115"/>
    </location>
</feature>
<keyword evidence="2" id="KW-0067">ATP-binding</keyword>
<protein>
    <submittedName>
        <fullName evidence="2">Putative glycine betaine ABC transporter ATP-binding protein</fullName>
    </submittedName>
</protein>
<gene>
    <name evidence="2" type="ORF">MED297_15450</name>
</gene>
<evidence type="ECO:0000256" key="1">
    <source>
        <dbReference type="SAM" id="MobiDB-lite"/>
    </source>
</evidence>
<dbReference type="InterPro" id="IPR046342">
    <property type="entry name" value="CBS_dom_sf"/>
</dbReference>
<dbReference type="Proteomes" id="UP000005953">
    <property type="component" value="Unassembled WGS sequence"/>
</dbReference>
<sequence>RLHITDEGYQGALALNQLEGIDQSEYGEPLSDEHYYDTGVSVEPDAVIEKVIPDTLDQDYPIPVVDGEGELQGELSRGNIAEILTSHDDTEVTGESDDTDSVDSSSKADKRKPGEAEEAQSTS</sequence>
<evidence type="ECO:0000313" key="3">
    <source>
        <dbReference type="Proteomes" id="UP000005953"/>
    </source>
</evidence>
<organism evidence="2 3">
    <name type="scientific">Reinekea blandensis MED297</name>
    <dbReference type="NCBI Taxonomy" id="314283"/>
    <lineage>
        <taxon>Bacteria</taxon>
        <taxon>Pseudomonadati</taxon>
        <taxon>Pseudomonadota</taxon>
        <taxon>Gammaproteobacteria</taxon>
        <taxon>Oceanospirillales</taxon>
        <taxon>Saccharospirillaceae</taxon>
        <taxon>Reinekea</taxon>
    </lineage>
</organism>
<dbReference type="HOGENOM" id="CLU_2008853_0_0_6"/>
<dbReference type="GO" id="GO:0005524">
    <property type="term" value="F:ATP binding"/>
    <property type="evidence" value="ECO:0007669"/>
    <property type="project" value="UniProtKB-KW"/>
</dbReference>
<name>A4BIL4_9GAMM</name>
<keyword evidence="2" id="KW-0547">Nucleotide-binding</keyword>
<dbReference type="STRING" id="314283.MED297_15450"/>
<keyword evidence="3" id="KW-1185">Reference proteome</keyword>
<feature type="non-terminal residue" evidence="2">
    <location>
        <position position="1"/>
    </location>
</feature>
<comment type="caution">
    <text evidence="2">The sequence shown here is derived from an EMBL/GenBank/DDBJ whole genome shotgun (WGS) entry which is preliminary data.</text>
</comment>
<accession>A4BIL4</accession>
<feature type="region of interest" description="Disordered" evidence="1">
    <location>
        <begin position="83"/>
        <end position="123"/>
    </location>
</feature>
<dbReference type="AlphaFoldDB" id="A4BIL4"/>
<proteinExistence type="predicted"/>
<feature type="compositionally biased region" description="Acidic residues" evidence="1">
    <location>
        <begin position="91"/>
        <end position="101"/>
    </location>
</feature>